<dbReference type="SUPFAM" id="SSF103575">
    <property type="entry name" value="Plexin repeat"/>
    <property type="match status" value="1"/>
</dbReference>
<evidence type="ECO:0000256" key="6">
    <source>
        <dbReference type="ARBA" id="ARBA00022692"/>
    </source>
</evidence>
<evidence type="ECO:0000259" key="23">
    <source>
        <dbReference type="SMART" id="SM01242"/>
    </source>
</evidence>
<keyword evidence="15" id="KW-0325">Glycoprotein</keyword>
<evidence type="ECO:0000256" key="19">
    <source>
        <dbReference type="SAM" id="Phobius"/>
    </source>
</evidence>
<keyword evidence="5" id="KW-0597">Phosphoprotein</keyword>
<feature type="disulfide bond" evidence="16">
    <location>
        <begin position="504"/>
        <end position="513"/>
    </location>
</feature>
<feature type="disulfide bond" evidence="16">
    <location>
        <begin position="605"/>
        <end position="612"/>
    </location>
</feature>
<feature type="disulfide bond" evidence="16">
    <location>
        <begin position="663"/>
        <end position="736"/>
    </location>
</feature>
<feature type="disulfide bond" evidence="16">
    <location>
        <begin position="499"/>
        <end position="538"/>
    </location>
</feature>
<feature type="disulfide bond" evidence="16">
    <location>
        <begin position="589"/>
        <end position="620"/>
    </location>
</feature>
<accession>A0A914UUI8</accession>
<dbReference type="InterPro" id="IPR057243">
    <property type="entry name" value="Integrin_I-EGF_CS"/>
</dbReference>
<feature type="disulfide bond" evidence="16">
    <location>
        <begin position="594"/>
        <end position="603"/>
    </location>
</feature>
<dbReference type="InterPro" id="IPR032695">
    <property type="entry name" value="Integrin_dom_sf"/>
</dbReference>
<evidence type="ECO:0000256" key="14">
    <source>
        <dbReference type="ARBA" id="ARBA00023170"/>
    </source>
</evidence>
<evidence type="ECO:0000256" key="2">
    <source>
        <dbReference type="ARBA" id="ARBA00007449"/>
    </source>
</evidence>
<feature type="disulfide bond" evidence="16">
    <location>
        <begin position="546"/>
        <end position="581"/>
    </location>
</feature>
<dbReference type="GO" id="GO:0098609">
    <property type="term" value="P:cell-cell adhesion"/>
    <property type="evidence" value="ECO:0007669"/>
    <property type="project" value="TreeGrafter"/>
</dbReference>
<feature type="compositionally biased region" description="Basic and acidic residues" evidence="18">
    <location>
        <begin position="101"/>
        <end position="116"/>
    </location>
</feature>
<keyword evidence="10 19" id="KW-1133">Transmembrane helix</keyword>
<comment type="similarity">
    <text evidence="2 17">Belongs to the integrin beta chain family.</text>
</comment>
<evidence type="ECO:0000313" key="25">
    <source>
        <dbReference type="WBParaSite" id="PSAMB.scaffold1271size55132.g12250.t1"/>
    </source>
</evidence>
<dbReference type="SMART" id="SM01241">
    <property type="entry name" value="Integrin_b_cyt"/>
    <property type="match status" value="1"/>
</dbReference>
<feature type="chain" id="PRO_5036942825" description="Integrin beta" evidence="20">
    <location>
        <begin position="25"/>
        <end position="813"/>
    </location>
</feature>
<keyword evidence="24" id="KW-1185">Reference proteome</keyword>
<feature type="disulfide bond" evidence="16">
    <location>
        <begin position="587"/>
        <end position="592"/>
    </location>
</feature>
<dbReference type="Gene3D" id="3.40.50.410">
    <property type="entry name" value="von Willebrand factor, type A domain"/>
    <property type="match status" value="1"/>
</dbReference>
<dbReference type="FunFam" id="2.10.25.10:FF:000155">
    <property type="entry name" value="Integrin beta"/>
    <property type="match status" value="1"/>
</dbReference>
<feature type="disulfide bond" evidence="16">
    <location>
        <begin position="628"/>
        <end position="679"/>
    </location>
</feature>
<feature type="disulfide bond" evidence="16">
    <location>
        <begin position="49"/>
        <end position="59"/>
    </location>
</feature>
<dbReference type="Gene3D" id="2.60.40.1510">
    <property type="entry name" value="ntegrin, alpha v. Chain A, domain 3"/>
    <property type="match status" value="1"/>
</dbReference>
<evidence type="ECO:0000256" key="20">
    <source>
        <dbReference type="SAM" id="SignalP"/>
    </source>
</evidence>
<feature type="disulfide bond" evidence="16">
    <location>
        <begin position="626"/>
        <end position="631"/>
    </location>
</feature>
<keyword evidence="7 20" id="KW-0732">Signal</keyword>
<evidence type="ECO:0000256" key="13">
    <source>
        <dbReference type="ARBA" id="ARBA00023157"/>
    </source>
</evidence>
<dbReference type="InterPro" id="IPR002369">
    <property type="entry name" value="Integrin_bsu_VWA"/>
</dbReference>
<evidence type="ECO:0000256" key="9">
    <source>
        <dbReference type="ARBA" id="ARBA00022889"/>
    </source>
</evidence>
<dbReference type="PROSITE" id="PS00243">
    <property type="entry name" value="I_EGF_1"/>
    <property type="match status" value="1"/>
</dbReference>
<dbReference type="FunFam" id="3.40.50.410:FF:000002">
    <property type="entry name" value="Integrin beta"/>
    <property type="match status" value="1"/>
</dbReference>
<dbReference type="SMART" id="SM00187">
    <property type="entry name" value="INB"/>
    <property type="match status" value="1"/>
</dbReference>
<feature type="signal peptide" evidence="20">
    <location>
        <begin position="1"/>
        <end position="24"/>
    </location>
</feature>
<evidence type="ECO:0000256" key="11">
    <source>
        <dbReference type="ARBA" id="ARBA00023037"/>
    </source>
</evidence>
<dbReference type="GO" id="GO:0007229">
    <property type="term" value="P:integrin-mediated signaling pathway"/>
    <property type="evidence" value="ECO:0007669"/>
    <property type="project" value="UniProtKB-KW"/>
</dbReference>
<dbReference type="AlphaFoldDB" id="A0A914UUI8"/>
<dbReference type="SMART" id="SM01242">
    <property type="entry name" value="Integrin_B_tail"/>
    <property type="match status" value="1"/>
</dbReference>
<dbReference type="InterPro" id="IPR057073">
    <property type="entry name" value="EGF_integrin_2"/>
</dbReference>
<dbReference type="GO" id="GO:0009986">
    <property type="term" value="C:cell surface"/>
    <property type="evidence" value="ECO:0007669"/>
    <property type="project" value="TreeGrafter"/>
</dbReference>
<feature type="domain" description="Integrin beta subunit tail" evidence="23">
    <location>
        <begin position="657"/>
        <end position="741"/>
    </location>
</feature>
<evidence type="ECO:0000256" key="3">
    <source>
        <dbReference type="ARBA" id="ARBA00022475"/>
    </source>
</evidence>
<evidence type="ECO:0000313" key="24">
    <source>
        <dbReference type="Proteomes" id="UP000887566"/>
    </source>
</evidence>
<keyword evidence="13 16" id="KW-1015">Disulfide bond</keyword>
<feature type="region of interest" description="Disordered" evidence="18">
    <location>
        <begin position="89"/>
        <end position="117"/>
    </location>
</feature>
<dbReference type="InterPro" id="IPR033760">
    <property type="entry name" value="Integrin_beta_N"/>
</dbReference>
<keyword evidence="9 17" id="KW-0130">Cell adhesion</keyword>
<dbReference type="GO" id="GO:0005925">
    <property type="term" value="C:focal adhesion"/>
    <property type="evidence" value="ECO:0007669"/>
    <property type="project" value="TreeGrafter"/>
</dbReference>
<feature type="disulfide bond" evidence="16">
    <location>
        <begin position="568"/>
        <end position="573"/>
    </location>
</feature>
<keyword evidence="8" id="KW-0677">Repeat</keyword>
<keyword evidence="3" id="KW-1003">Cell membrane</keyword>
<comment type="subcellular location">
    <subcellularLocation>
        <location evidence="1 17">Cell membrane</location>
        <topology evidence="1 17">Single-pass type I membrane protein</topology>
    </subcellularLocation>
</comment>
<evidence type="ECO:0000256" key="4">
    <source>
        <dbReference type="ARBA" id="ARBA00022536"/>
    </source>
</evidence>
<reference evidence="25" key="1">
    <citation type="submission" date="2022-11" db="UniProtKB">
        <authorList>
            <consortium name="WormBaseParasite"/>
        </authorList>
    </citation>
    <scope>IDENTIFICATION</scope>
</reference>
<evidence type="ECO:0000256" key="8">
    <source>
        <dbReference type="ARBA" id="ARBA00022737"/>
    </source>
</evidence>
<dbReference type="Pfam" id="PF17205">
    <property type="entry name" value="PSI_integrin"/>
    <property type="match status" value="1"/>
</dbReference>
<dbReference type="SUPFAM" id="SSF69179">
    <property type="entry name" value="Integrin domains"/>
    <property type="match status" value="1"/>
</dbReference>
<feature type="disulfide bond" evidence="16">
    <location>
        <begin position="475"/>
        <end position="479"/>
    </location>
</feature>
<evidence type="ECO:0000256" key="10">
    <source>
        <dbReference type="ARBA" id="ARBA00022989"/>
    </source>
</evidence>
<dbReference type="WBParaSite" id="PSAMB.scaffold1271size55132.g12250.t1">
    <property type="protein sequence ID" value="PSAMB.scaffold1271size55132.g12250.t1"/>
    <property type="gene ID" value="PSAMB.scaffold1271size55132.g12250"/>
</dbReference>
<dbReference type="Gene3D" id="2.10.25.10">
    <property type="entry name" value="Laminin"/>
    <property type="match status" value="4"/>
</dbReference>
<dbReference type="Gene3D" id="4.10.1240.30">
    <property type="match status" value="1"/>
</dbReference>
<evidence type="ECO:0000256" key="15">
    <source>
        <dbReference type="ARBA" id="ARBA00023180"/>
    </source>
</evidence>
<evidence type="ECO:0000256" key="12">
    <source>
        <dbReference type="ARBA" id="ARBA00023136"/>
    </source>
</evidence>
<keyword evidence="14" id="KW-0675">Receptor</keyword>
<feature type="disulfide bond" evidence="16">
    <location>
        <begin position="633"/>
        <end position="647"/>
    </location>
</feature>
<feature type="domain" description="Integrin beta subunit cytoplasmic" evidence="22">
    <location>
        <begin position="765"/>
        <end position="811"/>
    </location>
</feature>
<dbReference type="InterPro" id="IPR015812">
    <property type="entry name" value="Integrin_bsu"/>
</dbReference>
<feature type="domain" description="Integrin beta subunit VWA" evidence="21">
    <location>
        <begin position="48"/>
        <end position="477"/>
    </location>
</feature>
<dbReference type="GO" id="GO:0005178">
    <property type="term" value="F:integrin binding"/>
    <property type="evidence" value="ECO:0007669"/>
    <property type="project" value="TreeGrafter"/>
</dbReference>
<dbReference type="SUPFAM" id="SSF53300">
    <property type="entry name" value="vWA-like"/>
    <property type="match status" value="1"/>
</dbReference>
<feature type="disulfide bond" evidence="16">
    <location>
        <begin position="417"/>
        <end position="428"/>
    </location>
</feature>
<dbReference type="SUPFAM" id="SSF69687">
    <property type="entry name" value="Integrin beta tail domain"/>
    <property type="match status" value="1"/>
</dbReference>
<dbReference type="PANTHER" id="PTHR10082:SF60">
    <property type="entry name" value="INTEGRIN BETA-PS"/>
    <property type="match status" value="1"/>
</dbReference>
<feature type="disulfide bond" evidence="16">
    <location>
        <begin position="62"/>
        <end position="76"/>
    </location>
</feature>
<dbReference type="Pfam" id="PF08725">
    <property type="entry name" value="Integrin_b_cyt"/>
    <property type="match status" value="1"/>
</dbReference>
<name>A0A914UUI8_9BILA</name>
<dbReference type="InterPro" id="IPR012896">
    <property type="entry name" value="Integrin_bsu_tail"/>
</dbReference>
<dbReference type="PROSITE" id="PS52047">
    <property type="entry name" value="I_EGF_2"/>
    <property type="match status" value="3"/>
</dbReference>
<feature type="disulfide bond" evidence="16">
    <location>
        <begin position="551"/>
        <end position="566"/>
    </location>
</feature>
<proteinExistence type="inferred from homology"/>
<organism evidence="24 25">
    <name type="scientific">Plectus sambesii</name>
    <dbReference type="NCBI Taxonomy" id="2011161"/>
    <lineage>
        <taxon>Eukaryota</taxon>
        <taxon>Metazoa</taxon>
        <taxon>Ecdysozoa</taxon>
        <taxon>Nematoda</taxon>
        <taxon>Chromadorea</taxon>
        <taxon>Plectida</taxon>
        <taxon>Plectina</taxon>
        <taxon>Plectoidea</taxon>
        <taxon>Plectidae</taxon>
        <taxon>Plectus</taxon>
    </lineage>
</organism>
<dbReference type="PRINTS" id="PR01186">
    <property type="entry name" value="INTEGRINB"/>
</dbReference>
<dbReference type="Proteomes" id="UP000887566">
    <property type="component" value="Unplaced"/>
</dbReference>
<evidence type="ECO:0000259" key="21">
    <source>
        <dbReference type="SMART" id="SM00187"/>
    </source>
</evidence>
<dbReference type="InterPro" id="IPR036349">
    <property type="entry name" value="Integrin_bsu_tail_dom_sf"/>
</dbReference>
<feature type="disulfide bond" evidence="16">
    <location>
        <begin position="657"/>
        <end position="666"/>
    </location>
</feature>
<keyword evidence="6 17" id="KW-0812">Transmembrane</keyword>
<sequence length="813" mass="90852">MRRGLLNALLAVFVFVSLSVVSIAQNQAAEKEDKKAFSCHSLPRENYTCAACIQFHDSCAWCSRVGFEDENQHPRCDSVERLRLHGCGDEHIENPQTSKQITRDEPLANEGTEKSDAVQLKPQEIRVNIRPKAKVKFDVTYRQAVDYPVDLYYLMDLSNSMSDDKKKLSELGDSLAARMRQITKNFRLGFGSFIDKTVMPFVDPDPEMQTCCLRPEKMTCQLRCAAPYGFKNQMSLTTNTERFSEEVDNAKISTNKDSPEGGFDAIMQVLSCNEVIGWRERARKMVVFSTDAGFHYAGDGRLAGLVEPNDGECHLDDQGYYNQSLDQDYPSFAQLHQKIRERKANLIFAVAKKSLHLYEQLRDALPDVSSSVSVLADDSSNIVELIEDEYRKISQKIIMVDNANATQGLKLSYRSKCLGTRMEDTKVCDSIRVGDEVTFEVTLEAAHCVDQRDFALKIGPTGLDETFTINVHVMCDCDCAKKDIVRNSSNCNYKGDLVCGICACSGANVGKMCECDALGQSAAALDAKCKRTNESPICEGRGVCNCGKCECNARENPFEKFSGTFCECDNFNCPQHDLKICAGHGTCDCGQCTCNAGWTGRACDCTESVDSCLSANGKVCNGHGDCICGRCRCRLEGEDSRYSGPKCEICPTCPTKCVEYQPCVMCQQFETGPYNKAKCAECPFKVIPVKELPISNDTQECHFVDDNDGCTFYFRYHYNEKMDNMTVWVHEEKKECPGPVPVLPIVLGVTGGIILLGVILLLLWKLLTFLHDRAEYAKFEKERAEAKWNTEENPIFKQATTTFQNPAFGKKQQ</sequence>
<dbReference type="InterPro" id="IPR036465">
    <property type="entry name" value="vWFA_dom_sf"/>
</dbReference>
<evidence type="ECO:0000259" key="22">
    <source>
        <dbReference type="SMART" id="SM01241"/>
    </source>
</evidence>
<dbReference type="PANTHER" id="PTHR10082">
    <property type="entry name" value="INTEGRIN BETA SUBUNIT"/>
    <property type="match status" value="1"/>
</dbReference>
<keyword evidence="12 19" id="KW-0472">Membrane</keyword>
<dbReference type="FunFam" id="2.10.25.10:FF:000043">
    <property type="entry name" value="Integrin beta"/>
    <property type="match status" value="1"/>
</dbReference>
<evidence type="ECO:0000256" key="17">
    <source>
        <dbReference type="RuleBase" id="RU000633"/>
    </source>
</evidence>
<dbReference type="Pfam" id="PF07974">
    <property type="entry name" value="EGF_2"/>
    <property type="match status" value="1"/>
</dbReference>
<feature type="disulfide bond" evidence="16">
    <location>
        <begin position="515"/>
        <end position="529"/>
    </location>
</feature>
<keyword evidence="11 17" id="KW-0401">Integrin</keyword>
<feature type="disulfide bond" evidence="16">
    <location>
        <begin position="52"/>
        <end position="87"/>
    </location>
</feature>
<dbReference type="Pfam" id="PF07965">
    <property type="entry name" value="Integrin_B_tail"/>
    <property type="match status" value="1"/>
</dbReference>
<dbReference type="GO" id="GO:0033627">
    <property type="term" value="P:cell adhesion mediated by integrin"/>
    <property type="evidence" value="ECO:0007669"/>
    <property type="project" value="TreeGrafter"/>
</dbReference>
<evidence type="ECO:0000256" key="1">
    <source>
        <dbReference type="ARBA" id="ARBA00004251"/>
    </source>
</evidence>
<dbReference type="GO" id="GO:0016477">
    <property type="term" value="P:cell migration"/>
    <property type="evidence" value="ECO:0007669"/>
    <property type="project" value="TreeGrafter"/>
</dbReference>
<keyword evidence="4" id="KW-0245">EGF-like domain</keyword>
<feature type="transmembrane region" description="Helical" evidence="19">
    <location>
        <begin position="742"/>
        <end position="764"/>
    </location>
</feature>
<dbReference type="InterPro" id="IPR013111">
    <property type="entry name" value="EGF_extracell"/>
</dbReference>
<dbReference type="SUPFAM" id="SSF57196">
    <property type="entry name" value="EGF/Laminin"/>
    <property type="match status" value="2"/>
</dbReference>
<feature type="disulfide bond" evidence="16">
    <location>
        <begin position="272"/>
        <end position="313"/>
    </location>
</feature>
<dbReference type="Gene3D" id="1.20.5.100">
    <property type="entry name" value="Cytochrome c1, transmembrane anchor, C-terminal"/>
    <property type="match status" value="1"/>
</dbReference>
<protein>
    <recommendedName>
        <fullName evidence="17">Integrin beta</fullName>
    </recommendedName>
</protein>
<evidence type="ECO:0000256" key="5">
    <source>
        <dbReference type="ARBA" id="ARBA00022553"/>
    </source>
</evidence>
<feature type="disulfide bond" evidence="16">
    <location>
        <begin position="650"/>
        <end position="653"/>
    </location>
</feature>
<dbReference type="Gene3D" id="3.30.1680.10">
    <property type="entry name" value="ligand-binding face of the semaphorins, domain 2"/>
    <property type="match status" value="1"/>
</dbReference>
<feature type="disulfide bond" evidence="16">
    <location>
        <begin position="212"/>
        <end position="224"/>
    </location>
</feature>
<evidence type="ECO:0000256" key="7">
    <source>
        <dbReference type="ARBA" id="ARBA00022729"/>
    </source>
</evidence>
<dbReference type="PIRSF" id="PIRSF002512">
    <property type="entry name" value="Integrin_B"/>
    <property type="match status" value="1"/>
</dbReference>
<dbReference type="Pfam" id="PF00362">
    <property type="entry name" value="Integrin_beta"/>
    <property type="match status" value="1"/>
</dbReference>
<evidence type="ECO:0000256" key="18">
    <source>
        <dbReference type="SAM" id="MobiDB-lite"/>
    </source>
</evidence>
<dbReference type="Pfam" id="PF23105">
    <property type="entry name" value="EGF_integrin"/>
    <property type="match status" value="1"/>
</dbReference>
<dbReference type="FunFam" id="1.20.5.100:FF:000002">
    <property type="entry name" value="Integrin beta"/>
    <property type="match status" value="1"/>
</dbReference>
<dbReference type="GO" id="GO:0007160">
    <property type="term" value="P:cell-matrix adhesion"/>
    <property type="evidence" value="ECO:0007669"/>
    <property type="project" value="TreeGrafter"/>
</dbReference>
<feature type="disulfide bond" evidence="16">
    <location>
        <begin position="544"/>
        <end position="549"/>
    </location>
</feature>
<evidence type="ECO:0000256" key="16">
    <source>
        <dbReference type="PIRSR" id="PIRSR002512-1"/>
    </source>
</evidence>
<dbReference type="InterPro" id="IPR014836">
    <property type="entry name" value="Integrin_bsu_cyt_dom"/>
</dbReference>
<dbReference type="GO" id="GO:0008305">
    <property type="term" value="C:integrin complex"/>
    <property type="evidence" value="ECO:0007669"/>
    <property type="project" value="TreeGrafter"/>
</dbReference>